<evidence type="ECO:0000256" key="9">
    <source>
        <dbReference type="ARBA" id="ARBA00023125"/>
    </source>
</evidence>
<sequence>MAAMSDNISHSITNTLKSTQLPPTPTTNPPENKPVTPCGRKAAKKSRHLDEDATKTLQRDRVCPVTDHVVVPQLRANHRAKSVSMTATAAVSPSEYLQPAASTTQDTQPSPLALLAATCSKIGPPAVEAAIAPPAPSRPTRKRLIPIKPAPLPLSPAKAGIGFLSSKGNVIQIQNPQLSTGGPGNGQLFLTIQNPVAKGNRYQALQSTSQTLSVPQNLANQLQILADGTTLLAPTTNPSKHVPIKPAPPQKNNNLVKVGGSGLTLALPLNSLGDTSVETCSQLLSAKPSKKIRRKLTPSGPAPGSPTQEQMETVVIETTAENILQAGNNLLIVQSPGAGQHAVLQVMQPKTDTQLVQIPSQALRVVQAASATLPTVPQKPAQNVQSADMLPTQLFIRTASGELQALVMQEASTATPAPQPCTSLSTGSLGIQAANPTKKNLGRKERSLPKIAPAGGIINLNTAQLAAAAQAMQTISINGLPMQGVPVTITSNGGQPQLSVQNVSSGNVAISGLSPSQIQLQMEQALSGELQPGEKRRRVACTCPNCKDGEKGRWGPPGRKRHVCHIPECGRTFRKTSLLRAHVRLHTGERPFVCNWGFCTKRFTRSDELQRHARTHTGDKRFECPHCQKRFTRSDHVSKHFKTHLVPKKL</sequence>
<comment type="similarity">
    <text evidence="3">Belongs to the krueppel C2H2-type zinc-finger protein family.</text>
</comment>
<gene>
    <name evidence="16" type="ORF">PECUL_23A003834</name>
</gene>
<feature type="compositionally biased region" description="Pro residues" evidence="14">
    <location>
        <begin position="22"/>
        <end position="32"/>
    </location>
</feature>
<keyword evidence="7" id="KW-0862">Zinc</keyword>
<dbReference type="FunFam" id="3.30.160.60:FF:000014">
    <property type="entry name" value="Transcription factor Sp3"/>
    <property type="match status" value="1"/>
</dbReference>
<dbReference type="SUPFAM" id="SSF57667">
    <property type="entry name" value="beta-beta-alpha zinc fingers"/>
    <property type="match status" value="2"/>
</dbReference>
<evidence type="ECO:0000256" key="12">
    <source>
        <dbReference type="ARBA" id="ARBA00038409"/>
    </source>
</evidence>
<feature type="domain" description="C2H2-type" evidence="15">
    <location>
        <begin position="562"/>
        <end position="591"/>
    </location>
</feature>
<dbReference type="EMBL" id="OW240917">
    <property type="protein sequence ID" value="CAH2301829.1"/>
    <property type="molecule type" value="Genomic_DNA"/>
</dbReference>
<proteinExistence type="inferred from homology"/>
<dbReference type="GO" id="GO:0005634">
    <property type="term" value="C:nucleus"/>
    <property type="evidence" value="ECO:0007669"/>
    <property type="project" value="UniProtKB-SubCell"/>
</dbReference>
<dbReference type="Gene3D" id="3.30.160.60">
    <property type="entry name" value="Classic Zinc Finger"/>
    <property type="match status" value="3"/>
</dbReference>
<dbReference type="Proteomes" id="UP001295444">
    <property type="component" value="Chromosome 06"/>
</dbReference>
<feature type="domain" description="C2H2-type" evidence="15">
    <location>
        <begin position="592"/>
        <end position="621"/>
    </location>
</feature>
<dbReference type="GO" id="GO:0000981">
    <property type="term" value="F:DNA-binding transcription factor activity, RNA polymerase II-specific"/>
    <property type="evidence" value="ECO:0007669"/>
    <property type="project" value="TreeGrafter"/>
</dbReference>
<feature type="domain" description="C2H2-type" evidence="15">
    <location>
        <begin position="622"/>
        <end position="649"/>
    </location>
</feature>
<dbReference type="InterPro" id="IPR013087">
    <property type="entry name" value="Znf_C2H2_type"/>
</dbReference>
<feature type="region of interest" description="Disordered" evidence="14">
    <location>
        <begin position="13"/>
        <end position="56"/>
    </location>
</feature>
<dbReference type="FunFam" id="3.30.160.60:FF:000100">
    <property type="entry name" value="Zinc finger 45-like"/>
    <property type="match status" value="1"/>
</dbReference>
<evidence type="ECO:0000256" key="2">
    <source>
        <dbReference type="ARBA" id="ARBA00004123"/>
    </source>
</evidence>
<keyword evidence="5" id="KW-0677">Repeat</keyword>
<dbReference type="PANTHER" id="PTHR23235">
    <property type="entry name" value="KRUEPPEL-LIKE TRANSCRIPTION FACTOR"/>
    <property type="match status" value="1"/>
</dbReference>
<keyword evidence="8" id="KW-0805">Transcription regulation</keyword>
<dbReference type="Pfam" id="PF00096">
    <property type="entry name" value="zf-C2H2"/>
    <property type="match status" value="3"/>
</dbReference>
<dbReference type="GO" id="GO:0000978">
    <property type="term" value="F:RNA polymerase II cis-regulatory region sequence-specific DNA binding"/>
    <property type="evidence" value="ECO:0007669"/>
    <property type="project" value="TreeGrafter"/>
</dbReference>
<comment type="subcellular location">
    <subcellularLocation>
        <location evidence="2">Nucleus</location>
    </subcellularLocation>
</comment>
<evidence type="ECO:0000256" key="14">
    <source>
        <dbReference type="SAM" id="MobiDB-lite"/>
    </source>
</evidence>
<evidence type="ECO:0000256" key="4">
    <source>
        <dbReference type="ARBA" id="ARBA00022723"/>
    </source>
</evidence>
<keyword evidence="6 13" id="KW-0863">Zinc-finger</keyword>
<dbReference type="GO" id="GO:0008270">
    <property type="term" value="F:zinc ion binding"/>
    <property type="evidence" value="ECO:0007669"/>
    <property type="project" value="UniProtKB-KW"/>
</dbReference>
<evidence type="ECO:0000256" key="1">
    <source>
        <dbReference type="ARBA" id="ARBA00003767"/>
    </source>
</evidence>
<dbReference type="PROSITE" id="PS00028">
    <property type="entry name" value="ZINC_FINGER_C2H2_1"/>
    <property type="match status" value="3"/>
</dbReference>
<comment type="similarity">
    <text evidence="12">Belongs to the Sp1 C2H2-type zinc-finger protein family.</text>
</comment>
<protein>
    <submittedName>
        <fullName evidence="16">Transcription factor Sp2 isoform X1</fullName>
    </submittedName>
</protein>
<dbReference type="PROSITE" id="PS50157">
    <property type="entry name" value="ZINC_FINGER_C2H2_2"/>
    <property type="match status" value="3"/>
</dbReference>
<keyword evidence="11" id="KW-0539">Nucleus</keyword>
<name>A0AAD1SHW4_PELCU</name>
<evidence type="ECO:0000313" key="17">
    <source>
        <dbReference type="Proteomes" id="UP001295444"/>
    </source>
</evidence>
<dbReference type="InterPro" id="IPR036236">
    <property type="entry name" value="Znf_C2H2_sf"/>
</dbReference>
<evidence type="ECO:0000256" key="5">
    <source>
        <dbReference type="ARBA" id="ARBA00022737"/>
    </source>
</evidence>
<dbReference type="AlphaFoldDB" id="A0AAD1SHW4"/>
<accession>A0AAD1SHW4</accession>
<reference evidence="16" key="1">
    <citation type="submission" date="2022-03" db="EMBL/GenBank/DDBJ databases">
        <authorList>
            <person name="Alioto T."/>
            <person name="Alioto T."/>
            <person name="Gomez Garrido J."/>
        </authorList>
    </citation>
    <scope>NUCLEOTIDE SEQUENCE</scope>
</reference>
<evidence type="ECO:0000259" key="15">
    <source>
        <dbReference type="PROSITE" id="PS50157"/>
    </source>
</evidence>
<dbReference type="SMART" id="SM00355">
    <property type="entry name" value="ZnF_C2H2"/>
    <property type="match status" value="3"/>
</dbReference>
<evidence type="ECO:0000256" key="6">
    <source>
        <dbReference type="ARBA" id="ARBA00022771"/>
    </source>
</evidence>
<keyword evidence="10" id="KW-0804">Transcription</keyword>
<organism evidence="16 17">
    <name type="scientific">Pelobates cultripes</name>
    <name type="common">Western spadefoot toad</name>
    <dbReference type="NCBI Taxonomy" id="61616"/>
    <lineage>
        <taxon>Eukaryota</taxon>
        <taxon>Metazoa</taxon>
        <taxon>Chordata</taxon>
        <taxon>Craniata</taxon>
        <taxon>Vertebrata</taxon>
        <taxon>Euteleostomi</taxon>
        <taxon>Amphibia</taxon>
        <taxon>Batrachia</taxon>
        <taxon>Anura</taxon>
        <taxon>Pelobatoidea</taxon>
        <taxon>Pelobatidae</taxon>
        <taxon>Pelobates</taxon>
    </lineage>
</organism>
<dbReference type="FunFam" id="3.30.160.60:FF:000455">
    <property type="entry name" value="Transcription factor Sp2"/>
    <property type="match status" value="1"/>
</dbReference>
<evidence type="ECO:0000256" key="3">
    <source>
        <dbReference type="ARBA" id="ARBA00006991"/>
    </source>
</evidence>
<keyword evidence="17" id="KW-1185">Reference proteome</keyword>
<evidence type="ECO:0000256" key="10">
    <source>
        <dbReference type="ARBA" id="ARBA00023163"/>
    </source>
</evidence>
<evidence type="ECO:0000256" key="7">
    <source>
        <dbReference type="ARBA" id="ARBA00022833"/>
    </source>
</evidence>
<keyword evidence="4" id="KW-0479">Metal-binding</keyword>
<comment type="function">
    <text evidence="1">May be involved in transcriptional regulation.</text>
</comment>
<evidence type="ECO:0000313" key="16">
    <source>
        <dbReference type="EMBL" id="CAH2301829.1"/>
    </source>
</evidence>
<evidence type="ECO:0000256" key="8">
    <source>
        <dbReference type="ARBA" id="ARBA00023015"/>
    </source>
</evidence>
<keyword evidence="9" id="KW-0238">DNA-binding</keyword>
<evidence type="ECO:0000256" key="11">
    <source>
        <dbReference type="ARBA" id="ARBA00023242"/>
    </source>
</evidence>
<dbReference type="CDD" id="cd22540">
    <property type="entry name" value="SP2_N"/>
    <property type="match status" value="1"/>
</dbReference>
<evidence type="ECO:0000256" key="13">
    <source>
        <dbReference type="PROSITE-ProRule" id="PRU00042"/>
    </source>
</evidence>
<dbReference type="PANTHER" id="PTHR23235:SF1">
    <property type="entry name" value="TRANSCRIPTION FACTOR SP2"/>
    <property type="match status" value="1"/>
</dbReference>